<reference evidence="2" key="1">
    <citation type="journal article" date="2019" name="Int. J. Syst. Evol. Microbiol.">
        <title>The Global Catalogue of Microorganisms (GCM) 10K type strain sequencing project: providing services to taxonomists for standard genome sequencing and annotation.</title>
        <authorList>
            <consortium name="The Broad Institute Genomics Platform"/>
            <consortium name="The Broad Institute Genome Sequencing Center for Infectious Disease"/>
            <person name="Wu L."/>
            <person name="Ma J."/>
        </authorList>
    </citation>
    <scope>NUCLEOTIDE SEQUENCE [LARGE SCALE GENOMIC DNA]</scope>
    <source>
        <strain evidence="2">CCUG 54939</strain>
    </source>
</reference>
<protein>
    <recommendedName>
        <fullName evidence="3">PD-(D/E)XK nuclease superfamily protein</fullName>
    </recommendedName>
</protein>
<organism evidence="1 2">
    <name type="scientific">Pseudaeromonas sharmana</name>
    <dbReference type="NCBI Taxonomy" id="328412"/>
    <lineage>
        <taxon>Bacteria</taxon>
        <taxon>Pseudomonadati</taxon>
        <taxon>Pseudomonadota</taxon>
        <taxon>Gammaproteobacteria</taxon>
        <taxon>Aeromonadales</taxon>
        <taxon>Aeromonadaceae</taxon>
        <taxon>Pseudaeromonas</taxon>
    </lineage>
</organism>
<dbReference type="EMBL" id="JBHSAF010000014">
    <property type="protein sequence ID" value="MFC3914577.1"/>
    <property type="molecule type" value="Genomic_DNA"/>
</dbReference>
<dbReference type="RefSeq" id="WP_377153592.1">
    <property type="nucleotide sequence ID" value="NZ_JBHSAF010000014.1"/>
</dbReference>
<dbReference type="Proteomes" id="UP001595692">
    <property type="component" value="Unassembled WGS sequence"/>
</dbReference>
<accession>A0ABV8CQU4</accession>
<comment type="caution">
    <text evidence="1">The sequence shown here is derived from an EMBL/GenBank/DDBJ whole genome shotgun (WGS) entry which is preliminary data.</text>
</comment>
<sequence>MIFSVNINAFESEKERNLYYKFFAGYFFNELIDGYSDRVSLMNEHLSMKSNNPIHLVNPAVSFDNHSYQLGIGSDKGEFADILLHDPKSNTMVAIEAKYLTNWSVNKDIESNLERINAIREKLNYEIHFYILVSKTKWASAEKMKNHKFSNYSKYIKYHSNEAGVLFWEDLVQLCASEQVRSYMVKMLDLVNKPKK</sequence>
<proteinExistence type="predicted"/>
<evidence type="ECO:0000313" key="1">
    <source>
        <dbReference type="EMBL" id="MFC3914577.1"/>
    </source>
</evidence>
<gene>
    <name evidence="1" type="ORF">ACFOSS_14065</name>
</gene>
<name>A0ABV8CQU4_9GAMM</name>
<evidence type="ECO:0008006" key="3">
    <source>
        <dbReference type="Google" id="ProtNLM"/>
    </source>
</evidence>
<evidence type="ECO:0000313" key="2">
    <source>
        <dbReference type="Proteomes" id="UP001595692"/>
    </source>
</evidence>
<keyword evidence="2" id="KW-1185">Reference proteome</keyword>